<gene>
    <name evidence="3" type="ORF">OHA22_14720</name>
</gene>
<evidence type="ECO:0008006" key="4">
    <source>
        <dbReference type="Google" id="ProtNLM"/>
    </source>
</evidence>
<accession>A0AAU1ZYK8</accession>
<keyword evidence="2" id="KW-0812">Transmembrane</keyword>
<keyword evidence="2" id="KW-0472">Membrane</keyword>
<feature type="transmembrane region" description="Helical" evidence="2">
    <location>
        <begin position="392"/>
        <end position="414"/>
    </location>
</feature>
<reference evidence="3" key="1">
    <citation type="submission" date="2022-10" db="EMBL/GenBank/DDBJ databases">
        <title>The complete genomes of actinobacterial strains from the NBC collection.</title>
        <authorList>
            <person name="Joergensen T.S."/>
            <person name="Alvarez Arevalo M."/>
            <person name="Sterndorff E.B."/>
            <person name="Faurdal D."/>
            <person name="Vuksanovic O."/>
            <person name="Mourched A.-S."/>
            <person name="Charusanti P."/>
            <person name="Shaw S."/>
            <person name="Blin K."/>
            <person name="Weber T."/>
        </authorList>
    </citation>
    <scope>NUCLEOTIDE SEQUENCE</scope>
    <source>
        <strain evidence="3">NBC_00093</strain>
    </source>
</reference>
<feature type="transmembrane region" description="Helical" evidence="2">
    <location>
        <begin position="255"/>
        <end position="277"/>
    </location>
</feature>
<feature type="transmembrane region" description="Helical" evidence="2">
    <location>
        <begin position="176"/>
        <end position="194"/>
    </location>
</feature>
<feature type="transmembrane region" description="Helical" evidence="2">
    <location>
        <begin position="358"/>
        <end position="386"/>
    </location>
</feature>
<name>A0AAU1ZYK8_9ACTN</name>
<keyword evidence="2" id="KW-1133">Transmembrane helix</keyword>
<feature type="transmembrane region" description="Helical" evidence="2">
    <location>
        <begin position="327"/>
        <end position="346"/>
    </location>
</feature>
<evidence type="ECO:0000256" key="1">
    <source>
        <dbReference type="SAM" id="MobiDB-lite"/>
    </source>
</evidence>
<proteinExistence type="predicted"/>
<feature type="compositionally biased region" description="Low complexity" evidence="1">
    <location>
        <begin position="29"/>
        <end position="47"/>
    </location>
</feature>
<dbReference type="AlphaFoldDB" id="A0AAU1ZYK8"/>
<feature type="transmembrane region" description="Helical" evidence="2">
    <location>
        <begin position="149"/>
        <end position="170"/>
    </location>
</feature>
<feature type="region of interest" description="Disordered" evidence="1">
    <location>
        <begin position="1"/>
        <end position="74"/>
    </location>
</feature>
<sequence length="433" mass="44221">MSELGELDRPGTPNSPGAWDESSEEWLMGATETDAPDTETTAPGTETNAQDTRAQDRTAAPSTRTARRGTADPVKALMHRHRELCERAVDPLEIAAGLEAHGVTDRTAARFRHRDVFSLAEEMYARVSRDAETAPQTTPPAAPRVRADWVLLSLLPGALCAATVTGLHLTEGRVRLAVATLGALAVALAVRAALGRGPLGPRSHPAPPGTYASHTPASTRAWTYWLLAYALLGDDLLTAALTGGLDGIPAAAGDLATAPVLALTAACAPAAWCAHLFARGARRKLAASRGLADFTAAVKPLLLGTFALFLGMLAALVAVSGTVLHAPAAYTTTVTLGALLLLARLLTAHGFTHAPAVLLGAAAATEAAALATAFASHLPGCAFLAVPLDVVVAAWGAAGIPAAACGGAALVLLLHATRTLTRASAHAMPGEAG</sequence>
<evidence type="ECO:0000313" key="3">
    <source>
        <dbReference type="EMBL" id="WTT16690.1"/>
    </source>
</evidence>
<dbReference type="EMBL" id="CP108222">
    <property type="protein sequence ID" value="WTT16690.1"/>
    <property type="molecule type" value="Genomic_DNA"/>
</dbReference>
<feature type="transmembrane region" description="Helical" evidence="2">
    <location>
        <begin position="298"/>
        <end position="321"/>
    </location>
</feature>
<organism evidence="3">
    <name type="scientific">Streptomyces sp. NBC_00093</name>
    <dbReference type="NCBI Taxonomy" id="2975649"/>
    <lineage>
        <taxon>Bacteria</taxon>
        <taxon>Bacillati</taxon>
        <taxon>Actinomycetota</taxon>
        <taxon>Actinomycetes</taxon>
        <taxon>Kitasatosporales</taxon>
        <taxon>Streptomycetaceae</taxon>
        <taxon>Streptomyces</taxon>
    </lineage>
</organism>
<evidence type="ECO:0000256" key="2">
    <source>
        <dbReference type="SAM" id="Phobius"/>
    </source>
</evidence>
<protein>
    <recommendedName>
        <fullName evidence="4">Integral membrane protein</fullName>
    </recommendedName>
</protein>